<sequence length="170" mass="18514">MEPEKQAPVSSVSEAPPAADPKGAVPPQVSIAQPKKAAQSGRALTCFIISEANDSYIAITVLEVCVVIFFIITYMLTLQHLLIYLDWPLLDLINSIISAVFLVVVAILTVQEKDRRHLFYVGGSLCLTAAITCIIDSIMVTKWMRNNVKKVLGIKKETKTVPGPVPVAPK</sequence>
<feature type="transmembrane region" description="Helical" evidence="2">
    <location>
        <begin position="56"/>
        <end position="77"/>
    </location>
</feature>
<dbReference type="GO" id="GO:0016020">
    <property type="term" value="C:membrane"/>
    <property type="evidence" value="ECO:0007669"/>
    <property type="project" value="TreeGrafter"/>
</dbReference>
<dbReference type="EMBL" id="ABDC03024323">
    <property type="status" value="NOT_ANNOTATED_CDS"/>
    <property type="molecule type" value="Genomic_DNA"/>
</dbReference>
<evidence type="ECO:0000313" key="3">
    <source>
        <dbReference type="Ensembl" id="ENSMICP00000047125.1"/>
    </source>
</evidence>
<accession>A0A8C5Y7K3</accession>
<evidence type="ECO:0000256" key="1">
    <source>
        <dbReference type="SAM" id="MobiDB-lite"/>
    </source>
</evidence>
<feature type="region of interest" description="Disordered" evidence="1">
    <location>
        <begin position="1"/>
        <end position="27"/>
    </location>
</feature>
<reference evidence="3" key="2">
    <citation type="submission" date="2025-08" db="UniProtKB">
        <authorList>
            <consortium name="Ensembl"/>
        </authorList>
    </citation>
    <scope>IDENTIFICATION</scope>
</reference>
<dbReference type="Proteomes" id="UP000694394">
    <property type="component" value="Chromosome 20"/>
</dbReference>
<dbReference type="PANTHER" id="PTHR22776">
    <property type="entry name" value="MARVEL-CONTAINING POTENTIAL LIPID RAFT-ASSOCIATED PROTEIN"/>
    <property type="match status" value="1"/>
</dbReference>
<name>A0A8C5Y7K3_MICMU</name>
<keyword evidence="2" id="KW-1133">Transmembrane helix</keyword>
<reference evidence="3" key="3">
    <citation type="submission" date="2025-09" db="UniProtKB">
        <authorList>
            <consortium name="Ensembl"/>
        </authorList>
    </citation>
    <scope>IDENTIFICATION</scope>
</reference>
<keyword evidence="2" id="KW-0472">Membrane</keyword>
<evidence type="ECO:0008006" key="5">
    <source>
        <dbReference type="Google" id="ProtNLM"/>
    </source>
</evidence>
<dbReference type="GeneTree" id="ENSGT00940000163203"/>
<gene>
    <name evidence="3" type="primary">LOC105859029</name>
</gene>
<evidence type="ECO:0000256" key="2">
    <source>
        <dbReference type="SAM" id="Phobius"/>
    </source>
</evidence>
<keyword evidence="4" id="KW-1185">Reference proteome</keyword>
<dbReference type="InterPro" id="IPR050578">
    <property type="entry name" value="MARVEL-CKLF_proteins"/>
</dbReference>
<evidence type="ECO:0000313" key="4">
    <source>
        <dbReference type="Proteomes" id="UP000694394"/>
    </source>
</evidence>
<feature type="transmembrane region" description="Helical" evidence="2">
    <location>
        <begin position="89"/>
        <end position="111"/>
    </location>
</feature>
<keyword evidence="2" id="KW-0812">Transmembrane</keyword>
<dbReference type="AlphaFoldDB" id="A0A8C5Y7K3"/>
<dbReference type="Ensembl" id="ENSMICT00000059258.1">
    <property type="protein sequence ID" value="ENSMICP00000047125.1"/>
    <property type="gene ID" value="ENSMICG00000047605.1"/>
</dbReference>
<feature type="transmembrane region" description="Helical" evidence="2">
    <location>
        <begin position="117"/>
        <end position="140"/>
    </location>
</feature>
<organism evidence="3 4">
    <name type="scientific">Microcebus murinus</name>
    <name type="common">Gray mouse lemur</name>
    <name type="synonym">Lemur murinus</name>
    <dbReference type="NCBI Taxonomy" id="30608"/>
    <lineage>
        <taxon>Eukaryota</taxon>
        <taxon>Metazoa</taxon>
        <taxon>Chordata</taxon>
        <taxon>Craniata</taxon>
        <taxon>Vertebrata</taxon>
        <taxon>Euteleostomi</taxon>
        <taxon>Mammalia</taxon>
        <taxon>Eutheria</taxon>
        <taxon>Euarchontoglires</taxon>
        <taxon>Primates</taxon>
        <taxon>Strepsirrhini</taxon>
        <taxon>Lemuriformes</taxon>
        <taxon>Cheirogaleidae</taxon>
        <taxon>Microcebus</taxon>
    </lineage>
</organism>
<reference evidence="3" key="1">
    <citation type="submission" date="2016-12" db="EMBL/GenBank/DDBJ databases">
        <title>Mouse lemur reference genome and diversity panel.</title>
        <authorList>
            <person name="Harris R."/>
            <person name="Larsen P."/>
            <person name="Liu Y."/>
            <person name="Hughes D.S."/>
            <person name="Murali S."/>
            <person name="Raveendran M."/>
            <person name="Korchina V."/>
            <person name="Wang M."/>
            <person name="Jhangiani S."/>
            <person name="Bandaranaike D."/>
            <person name="Bellair M."/>
            <person name="Blankenburg K."/>
            <person name="Chao H."/>
            <person name="Dahdouli M."/>
            <person name="Dinh H."/>
            <person name="Doddapaneni H."/>
            <person name="English A."/>
            <person name="Firestine M."/>
            <person name="Gnanaolivu R."/>
            <person name="Gross S."/>
            <person name="Hernandez B."/>
            <person name="Javaid M."/>
            <person name="Jayaseelan J."/>
            <person name="Jones J."/>
            <person name="Khan Z."/>
            <person name="Kovar C."/>
            <person name="Kurapati P."/>
            <person name="Le B."/>
            <person name="Lee S."/>
            <person name="Li M."/>
            <person name="Mathew T."/>
            <person name="Narasimhan A."/>
            <person name="Ngo D."/>
            <person name="Nguyen L."/>
            <person name="Okwuonu G."/>
            <person name="Ongeri F."/>
            <person name="Osuji N."/>
            <person name="Pu L.-L."/>
            <person name="Puazo M."/>
            <person name="Quiroz J."/>
            <person name="Raj R."/>
            <person name="Rajbhandari K."/>
            <person name="Reid J.G."/>
            <person name="Santibanez J."/>
            <person name="Sexton D."/>
            <person name="Skinner E."/>
            <person name="Vee V."/>
            <person name="Weissenberger G."/>
            <person name="Wu Y."/>
            <person name="Xin Y."/>
            <person name="Han Y."/>
            <person name="Campbell C."/>
            <person name="Brown A."/>
            <person name="Sullivan B."/>
            <person name="Shelton J."/>
            <person name="Brown S."/>
            <person name="Dudchenko O."/>
            <person name="Machol I."/>
            <person name="Durand N."/>
            <person name="Shamim M."/>
            <person name="Lieberman A."/>
            <person name="Muzny D.M."/>
            <person name="Richards S."/>
            <person name="Yoder A."/>
            <person name="Worley K.C."/>
            <person name="Rogers J."/>
            <person name="Gibbs R.A."/>
        </authorList>
    </citation>
    <scope>NUCLEOTIDE SEQUENCE [LARGE SCALE GENOMIC DNA]</scope>
</reference>
<protein>
    <recommendedName>
        <fullName evidence="5">CKLF-like MARVEL transmembrane domain-containing protein 1</fullName>
    </recommendedName>
</protein>
<dbReference type="PANTHER" id="PTHR22776:SF43">
    <property type="entry name" value="CKLF-LIKE MARVEL TRANSMEMBRANE DOMAIN-CONTAINING PROTEIN 1"/>
    <property type="match status" value="1"/>
</dbReference>
<proteinExistence type="predicted"/>